<reference evidence="1" key="1">
    <citation type="submission" date="2018-02" db="EMBL/GenBank/DDBJ databases">
        <title>Rhizophora mucronata_Transcriptome.</title>
        <authorList>
            <person name="Meera S.P."/>
            <person name="Sreeshan A."/>
            <person name="Augustine A."/>
        </authorList>
    </citation>
    <scope>NUCLEOTIDE SEQUENCE</scope>
    <source>
        <tissue evidence="1">Leaf</tissue>
    </source>
</reference>
<accession>A0A2P2QX29</accession>
<dbReference type="AlphaFoldDB" id="A0A2P2QX29"/>
<evidence type="ECO:0000313" key="1">
    <source>
        <dbReference type="EMBL" id="MBX71507.1"/>
    </source>
</evidence>
<dbReference type="EMBL" id="GGEC01091023">
    <property type="protein sequence ID" value="MBX71507.1"/>
    <property type="molecule type" value="Transcribed_RNA"/>
</dbReference>
<organism evidence="1">
    <name type="scientific">Rhizophora mucronata</name>
    <name type="common">Asiatic mangrove</name>
    <dbReference type="NCBI Taxonomy" id="61149"/>
    <lineage>
        <taxon>Eukaryota</taxon>
        <taxon>Viridiplantae</taxon>
        <taxon>Streptophyta</taxon>
        <taxon>Embryophyta</taxon>
        <taxon>Tracheophyta</taxon>
        <taxon>Spermatophyta</taxon>
        <taxon>Magnoliopsida</taxon>
        <taxon>eudicotyledons</taxon>
        <taxon>Gunneridae</taxon>
        <taxon>Pentapetalae</taxon>
        <taxon>rosids</taxon>
        <taxon>fabids</taxon>
        <taxon>Malpighiales</taxon>
        <taxon>Rhizophoraceae</taxon>
        <taxon>Rhizophora</taxon>
    </lineage>
</organism>
<name>A0A2P2QX29_RHIMU</name>
<sequence length="45" mass="5387">MIFPLKTSYNTSIQRERGIKMETTYDPNKRKNEEKLCTSTYNSRI</sequence>
<protein>
    <submittedName>
        <fullName evidence="1">Uncharacterized protein</fullName>
    </submittedName>
</protein>
<proteinExistence type="predicted"/>